<accession>A0A3P8MFF1</accession>
<evidence type="ECO:0000313" key="2">
    <source>
        <dbReference type="Proteomes" id="UP000280036"/>
    </source>
</evidence>
<name>A0A3P8MFF1_9BACT</name>
<dbReference type="EMBL" id="UZVY01000007">
    <property type="protein sequence ID" value="VDR42603.1"/>
    <property type="molecule type" value="Genomic_DNA"/>
</dbReference>
<organism evidence="1 2">
    <name type="scientific">Mycoplasmopsis caviae</name>
    <dbReference type="NCBI Taxonomy" id="55603"/>
    <lineage>
        <taxon>Bacteria</taxon>
        <taxon>Bacillati</taxon>
        <taxon>Mycoplasmatota</taxon>
        <taxon>Mycoplasmoidales</taxon>
        <taxon>Metamycoplasmataceae</taxon>
        <taxon>Mycoplasmopsis</taxon>
    </lineage>
</organism>
<protein>
    <submittedName>
        <fullName evidence="1">Uncharacterized protein</fullName>
    </submittedName>
</protein>
<dbReference type="Proteomes" id="UP000280036">
    <property type="component" value="Unassembled WGS sequence"/>
</dbReference>
<evidence type="ECO:0000313" key="1">
    <source>
        <dbReference type="EMBL" id="VDR42603.1"/>
    </source>
</evidence>
<dbReference type="AlphaFoldDB" id="A0A3P8MFF1"/>
<proteinExistence type="predicted"/>
<reference evidence="1 2" key="1">
    <citation type="submission" date="2018-12" db="EMBL/GenBank/DDBJ databases">
        <authorList>
            <consortium name="Pathogen Informatics"/>
        </authorList>
    </citation>
    <scope>NUCLEOTIDE SEQUENCE [LARGE SCALE GENOMIC DNA]</scope>
    <source>
        <strain evidence="1 2">NCTC10126</strain>
    </source>
</reference>
<sequence>MKKHESLPILAQQVPELDLILDGHSHTKYELRELAKSYILKLNATQNTLVI</sequence>
<dbReference type="RefSeq" id="WP_164535742.1">
    <property type="nucleotide sequence ID" value="NZ_UZVY01000007.1"/>
</dbReference>
<gene>
    <name evidence="1" type="ORF">NCTC10126_01130</name>
</gene>